<evidence type="ECO:0000313" key="2">
    <source>
        <dbReference type="Proteomes" id="UP001431199"/>
    </source>
</evidence>
<accession>A0ABT2M1D1</accession>
<proteinExistence type="predicted"/>
<reference evidence="1" key="1">
    <citation type="submission" date="2022-09" db="EMBL/GenBank/DDBJ databases">
        <title>Eubacterium sp. LFL-14 isolated from human feces.</title>
        <authorList>
            <person name="Liu F."/>
        </authorList>
    </citation>
    <scope>NUCLEOTIDE SEQUENCE</scope>
    <source>
        <strain evidence="1">LFL-14</strain>
    </source>
</reference>
<evidence type="ECO:0000313" key="1">
    <source>
        <dbReference type="EMBL" id="MCT7399334.1"/>
    </source>
</evidence>
<keyword evidence="2" id="KW-1185">Reference proteome</keyword>
<dbReference type="RefSeq" id="WP_022088420.1">
    <property type="nucleotide sequence ID" value="NZ_JAODBU010000008.1"/>
</dbReference>
<dbReference type="Proteomes" id="UP001431199">
    <property type="component" value="Unassembled WGS sequence"/>
</dbReference>
<protein>
    <recommendedName>
        <fullName evidence="3">Bypass of forespore C C-terminal domain-containing protein</fullName>
    </recommendedName>
</protein>
<name>A0ABT2M1D1_9FIRM</name>
<gene>
    <name evidence="1" type="ORF">N5B56_09605</name>
</gene>
<comment type="caution">
    <text evidence="1">The sequence shown here is derived from an EMBL/GenBank/DDBJ whole genome shotgun (WGS) entry which is preliminary data.</text>
</comment>
<evidence type="ECO:0008006" key="3">
    <source>
        <dbReference type="Google" id="ProtNLM"/>
    </source>
</evidence>
<organism evidence="1 2">
    <name type="scientific">Eubacterium album</name>
    <dbReference type="NCBI Taxonomy" id="2978477"/>
    <lineage>
        <taxon>Bacteria</taxon>
        <taxon>Bacillati</taxon>
        <taxon>Bacillota</taxon>
        <taxon>Clostridia</taxon>
        <taxon>Eubacteriales</taxon>
        <taxon>Eubacteriaceae</taxon>
        <taxon>Eubacterium</taxon>
    </lineage>
</organism>
<dbReference type="EMBL" id="JAODBU010000008">
    <property type="protein sequence ID" value="MCT7399334.1"/>
    <property type="molecule type" value="Genomic_DNA"/>
</dbReference>
<sequence length="107" mass="11972">MNKRAYIFCLVAAVIVATFVIGYNIGTDKQSKKNNSQTNAKVIEKEGYWLQSVEGYIVVFENDRATVVASTEIPVSSLSKKEQDVLAEGFYFDTAEELFKFLEANTS</sequence>